<proteinExistence type="predicted"/>
<dbReference type="Pfam" id="PF01535">
    <property type="entry name" value="PPR"/>
    <property type="match status" value="6"/>
</dbReference>
<evidence type="ECO:0000313" key="4">
    <source>
        <dbReference type="EMBL" id="CAF1330332.1"/>
    </source>
</evidence>
<dbReference type="GO" id="GO:0048731">
    <property type="term" value="P:system development"/>
    <property type="evidence" value="ECO:0007669"/>
    <property type="project" value="UniProtKB-ARBA"/>
</dbReference>
<dbReference type="AlphaFoldDB" id="A0A815FSY2"/>
<dbReference type="FunFam" id="1.25.40.10:FF:000158">
    <property type="entry name" value="pentatricopeptide repeat-containing protein At2g33680"/>
    <property type="match status" value="1"/>
</dbReference>
<name>A0A815FSY2_ADIRI</name>
<dbReference type="InterPro" id="IPR046960">
    <property type="entry name" value="PPR_At4g14850-like_plant"/>
</dbReference>
<dbReference type="PANTHER" id="PTHR47926">
    <property type="entry name" value="PENTATRICOPEPTIDE REPEAT-CONTAINING PROTEIN"/>
    <property type="match status" value="1"/>
</dbReference>
<protein>
    <recommendedName>
        <fullName evidence="3">DYW domain-containing protein</fullName>
    </recommendedName>
</protein>
<organism evidence="4 5">
    <name type="scientific">Adineta ricciae</name>
    <name type="common">Rotifer</name>
    <dbReference type="NCBI Taxonomy" id="249248"/>
    <lineage>
        <taxon>Eukaryota</taxon>
        <taxon>Metazoa</taxon>
        <taxon>Spiralia</taxon>
        <taxon>Gnathifera</taxon>
        <taxon>Rotifera</taxon>
        <taxon>Eurotatoria</taxon>
        <taxon>Bdelloidea</taxon>
        <taxon>Adinetida</taxon>
        <taxon>Adinetidae</taxon>
        <taxon>Adineta</taxon>
    </lineage>
</organism>
<keyword evidence="1" id="KW-0677">Repeat</keyword>
<dbReference type="EMBL" id="CAJNOJ010000243">
    <property type="protein sequence ID" value="CAF1330332.1"/>
    <property type="molecule type" value="Genomic_DNA"/>
</dbReference>
<dbReference type="GO" id="GO:0003723">
    <property type="term" value="F:RNA binding"/>
    <property type="evidence" value="ECO:0007669"/>
    <property type="project" value="InterPro"/>
</dbReference>
<dbReference type="PANTHER" id="PTHR47926:SF382">
    <property type="entry name" value="PENTACOTRIPEPTIDE-REPEAT REGION OF PRORP DOMAIN-CONTAINING PROTEIN"/>
    <property type="match status" value="1"/>
</dbReference>
<dbReference type="OrthoDB" id="185373at2759"/>
<comment type="caution">
    <text evidence="4">The sequence shown here is derived from an EMBL/GenBank/DDBJ whole genome shotgun (WGS) entry which is preliminary data.</text>
</comment>
<dbReference type="InterPro" id="IPR011990">
    <property type="entry name" value="TPR-like_helical_dom_sf"/>
</dbReference>
<dbReference type="PROSITE" id="PS51375">
    <property type="entry name" value="PPR"/>
    <property type="match status" value="2"/>
</dbReference>
<evidence type="ECO:0000256" key="2">
    <source>
        <dbReference type="PROSITE-ProRule" id="PRU00708"/>
    </source>
</evidence>
<accession>A0A815FSY2</accession>
<dbReference type="InterPro" id="IPR002885">
    <property type="entry name" value="PPR_rpt"/>
</dbReference>
<reference evidence="4" key="1">
    <citation type="submission" date="2021-02" db="EMBL/GenBank/DDBJ databases">
        <authorList>
            <person name="Nowell W R."/>
        </authorList>
    </citation>
    <scope>NUCLEOTIDE SEQUENCE</scope>
</reference>
<sequence>MSFTCESCPRPRKILRKETLPQYKFKIKSDQMAYAEVHEINYHINELERNKNILKNDETKIKFPVAIMSVQVRRIRLLHIMLNYLRSYLIRHLLNIEQKNYRYVSQISPSSIKLNSTMKNLIANHQYKEALDLFEKKLSIHTDATFVLALKASTKLSDHQRGINIHQQLPLKSLKNLHIQTALIHFYMQSHRVKDAEQIFSTVEKENLFVYGAMLKGYLSNNMPEKVFELYKKISIKVDAVIMTILFNACAKICDDHAIQIGNDAFEKLPKSFLENQNLFCTIIDMFMKFHNVERAEYLFKQMKKVDSSIYGIMMNGYKMNDQPFECLAIFEEAKKKKIPIDIHMALALVGACAQIGMRSTSRKFLSQISHLQKNFQLQNALIDMLGKSSDIQQAEKIFQSISQPNLITYTAMINAYARNGMGYEAIHIYEQIPEDMHDFISYVCILNACSHSGLVDQARKIFKNIPRKNDVIVTSMVDCLSRMRLFHEAQNLIDEFEQSNAPSSTMYMAMLSAARNFHQVNLSEKLFAKMKNLFAEKKTNLISASILLSNTYSSVGDYQSARQQRPNRIKQFGNNVTIGLSWTEVNDKIVCFKAHDRSHPRTNEIYAELDRLSNELKEHDFQFDPSWITRPIKDGESVESVLCGHSEKLAIAFNFIEQSKPSFIQITNNLRVCGDCHRATKMIAKIRQCEIVIRDANRIHHFHPNGQCSCQDHF</sequence>
<evidence type="ECO:0000313" key="5">
    <source>
        <dbReference type="Proteomes" id="UP000663852"/>
    </source>
</evidence>
<feature type="repeat" description="PPR" evidence="2">
    <location>
        <begin position="439"/>
        <end position="473"/>
    </location>
</feature>
<evidence type="ECO:0000259" key="3">
    <source>
        <dbReference type="Pfam" id="PF14432"/>
    </source>
</evidence>
<dbReference type="InterPro" id="IPR032867">
    <property type="entry name" value="DYW_dom"/>
</dbReference>
<feature type="repeat" description="PPR" evidence="2">
    <location>
        <begin position="406"/>
        <end position="436"/>
    </location>
</feature>
<dbReference type="NCBIfam" id="TIGR00756">
    <property type="entry name" value="PPR"/>
    <property type="match status" value="1"/>
</dbReference>
<dbReference type="Gene3D" id="1.25.40.10">
    <property type="entry name" value="Tetratricopeptide repeat domain"/>
    <property type="match status" value="4"/>
</dbReference>
<dbReference type="GO" id="GO:0008270">
    <property type="term" value="F:zinc ion binding"/>
    <property type="evidence" value="ECO:0007669"/>
    <property type="project" value="InterPro"/>
</dbReference>
<dbReference type="Proteomes" id="UP000663852">
    <property type="component" value="Unassembled WGS sequence"/>
</dbReference>
<dbReference type="Pfam" id="PF14432">
    <property type="entry name" value="DYW_deaminase"/>
    <property type="match status" value="1"/>
</dbReference>
<dbReference type="GO" id="GO:0009451">
    <property type="term" value="P:RNA modification"/>
    <property type="evidence" value="ECO:0007669"/>
    <property type="project" value="InterPro"/>
</dbReference>
<evidence type="ECO:0000256" key="1">
    <source>
        <dbReference type="ARBA" id="ARBA00022737"/>
    </source>
</evidence>
<gene>
    <name evidence="4" type="ORF">EDS130_LOCUS32154</name>
</gene>
<feature type="domain" description="DYW" evidence="3">
    <location>
        <begin position="624"/>
        <end position="714"/>
    </location>
</feature>